<evidence type="ECO:0000256" key="5">
    <source>
        <dbReference type="ARBA" id="ARBA00022617"/>
    </source>
</evidence>
<keyword evidence="3" id="KW-0813">Transport</keyword>
<proteinExistence type="predicted"/>
<evidence type="ECO:0000256" key="4">
    <source>
        <dbReference type="ARBA" id="ARBA00022531"/>
    </source>
</evidence>
<keyword evidence="11" id="KW-1185">Reference proteome</keyword>
<keyword evidence="7" id="KW-0249">Electron transport</keyword>
<keyword evidence="6" id="KW-0479">Metal-binding</keyword>
<organism evidence="10 11">
    <name type="scientific">Sphingobacterium tenebrionis</name>
    <dbReference type="NCBI Taxonomy" id="3111775"/>
    <lineage>
        <taxon>Bacteria</taxon>
        <taxon>Pseudomonadati</taxon>
        <taxon>Bacteroidota</taxon>
        <taxon>Sphingobacteriia</taxon>
        <taxon>Sphingobacteriales</taxon>
        <taxon>Sphingobacteriaceae</taxon>
        <taxon>Sphingobacterium</taxon>
    </lineage>
</organism>
<evidence type="ECO:0000313" key="10">
    <source>
        <dbReference type="EMBL" id="MEI5983866.1"/>
    </source>
</evidence>
<keyword evidence="4" id="KW-0602">Photosynthesis</keyword>
<dbReference type="InterPro" id="IPR023119">
    <property type="entry name" value="Multihaem_cyt_PRC_cyt_su-like"/>
</dbReference>
<dbReference type="InterPro" id="IPR036280">
    <property type="entry name" value="Multihaem_cyt_sf"/>
</dbReference>
<keyword evidence="9" id="KW-0732">Signal</keyword>
<dbReference type="InterPro" id="IPR003158">
    <property type="entry name" value="Photosyn_RC_cyt_c-su"/>
</dbReference>
<name>A0ABU8I2B3_9SPHI</name>
<accession>A0ABU8I2B3</accession>
<feature type="signal peptide" evidence="9">
    <location>
        <begin position="1"/>
        <end position="24"/>
    </location>
</feature>
<evidence type="ECO:0000256" key="2">
    <source>
        <dbReference type="ARBA" id="ARBA00015978"/>
    </source>
</evidence>
<feature type="chain" id="PRO_5047142171" description="Photosynthetic reaction center cytochrome c subunit" evidence="9">
    <location>
        <begin position="25"/>
        <end position="131"/>
    </location>
</feature>
<dbReference type="NCBIfam" id="NF033196">
    <property type="entry name" value="c_type_nonphoto"/>
    <property type="match status" value="1"/>
</dbReference>
<evidence type="ECO:0000256" key="1">
    <source>
        <dbReference type="ARBA" id="ARBA00003196"/>
    </source>
</evidence>
<dbReference type="EMBL" id="JAYLLN010000004">
    <property type="protein sequence ID" value="MEI5983866.1"/>
    <property type="molecule type" value="Genomic_DNA"/>
</dbReference>
<dbReference type="Gene3D" id="1.10.468.10">
    <property type="entry name" value="Photosynthetic Reaction Center, subunit C, domain 2"/>
    <property type="match status" value="1"/>
</dbReference>
<keyword evidence="5" id="KW-0349">Heme</keyword>
<protein>
    <recommendedName>
        <fullName evidence="2">Photosynthetic reaction center cytochrome c subunit</fullName>
    </recommendedName>
</protein>
<reference evidence="10 11" key="1">
    <citation type="submission" date="2024-01" db="EMBL/GenBank/DDBJ databases">
        <title>Sphingobacterium tenebrionis sp. nov., a novel endophyte isolated from tenebrio molitor intestines.</title>
        <authorList>
            <person name="Zhang C."/>
        </authorList>
    </citation>
    <scope>NUCLEOTIDE SEQUENCE [LARGE SCALE GENOMIC DNA]</scope>
    <source>
        <strain evidence="10 11">PU5-4</strain>
    </source>
</reference>
<evidence type="ECO:0000256" key="3">
    <source>
        <dbReference type="ARBA" id="ARBA00022448"/>
    </source>
</evidence>
<evidence type="ECO:0000256" key="7">
    <source>
        <dbReference type="ARBA" id="ARBA00022982"/>
    </source>
</evidence>
<comment type="caution">
    <text evidence="10">The sequence shown here is derived from an EMBL/GenBank/DDBJ whole genome shotgun (WGS) entry which is preliminary data.</text>
</comment>
<gene>
    <name evidence="10" type="ORF">VJ786_03005</name>
</gene>
<dbReference type="Pfam" id="PF02276">
    <property type="entry name" value="CytoC_RC"/>
    <property type="match status" value="1"/>
</dbReference>
<keyword evidence="8" id="KW-0408">Iron</keyword>
<dbReference type="Proteomes" id="UP001363035">
    <property type="component" value="Unassembled WGS sequence"/>
</dbReference>
<evidence type="ECO:0000256" key="9">
    <source>
        <dbReference type="SAM" id="SignalP"/>
    </source>
</evidence>
<sequence length="131" mass="14893">MKRTMITLLAVFAIVVGLTAFNQAKQEERPKNLKVLPKNISHEELDKVMKSFNMALGVKCNHCHAPKANGERGLDFALDTNPNKDVARYMIKMTNQINKKHFKHEHEGKVMNITCNTCHNGKTEPHTILKD</sequence>
<evidence type="ECO:0000256" key="6">
    <source>
        <dbReference type="ARBA" id="ARBA00022723"/>
    </source>
</evidence>
<evidence type="ECO:0000313" key="11">
    <source>
        <dbReference type="Proteomes" id="UP001363035"/>
    </source>
</evidence>
<dbReference type="RefSeq" id="WP_134776783.1">
    <property type="nucleotide sequence ID" value="NZ_JAYLLN010000004.1"/>
</dbReference>
<dbReference type="SUPFAM" id="SSF48695">
    <property type="entry name" value="Multiheme cytochromes"/>
    <property type="match status" value="1"/>
</dbReference>
<comment type="function">
    <text evidence="1">The reaction center of purple bacteria contains a tightly bound cytochrome molecule which re-reduces the photo oxidized primary electron donor.</text>
</comment>
<evidence type="ECO:0000256" key="8">
    <source>
        <dbReference type="ARBA" id="ARBA00023004"/>
    </source>
</evidence>